<evidence type="ECO:0000313" key="2">
    <source>
        <dbReference type="EMBL" id="MBK4735409.1"/>
    </source>
</evidence>
<evidence type="ECO:0000256" key="1">
    <source>
        <dbReference type="SAM" id="SignalP"/>
    </source>
</evidence>
<dbReference type="AlphaFoldDB" id="A0A934STT6"/>
<dbReference type="NCBIfam" id="TIGR02122">
    <property type="entry name" value="TRAP_TAXI"/>
    <property type="match status" value="1"/>
</dbReference>
<name>A0A934STT6_9BURK</name>
<dbReference type="RefSeq" id="WP_200592171.1">
    <property type="nucleotide sequence ID" value="NZ_JAEPBG010000004.1"/>
</dbReference>
<dbReference type="PANTHER" id="PTHR42941:SF1">
    <property type="entry name" value="SLL1037 PROTEIN"/>
    <property type="match status" value="1"/>
</dbReference>
<organism evidence="2 3">
    <name type="scientific">Noviherbaspirillum pedocola</name>
    <dbReference type="NCBI Taxonomy" id="2801341"/>
    <lineage>
        <taxon>Bacteria</taxon>
        <taxon>Pseudomonadati</taxon>
        <taxon>Pseudomonadota</taxon>
        <taxon>Betaproteobacteria</taxon>
        <taxon>Burkholderiales</taxon>
        <taxon>Oxalobacteraceae</taxon>
        <taxon>Noviherbaspirillum</taxon>
    </lineage>
</organism>
<evidence type="ECO:0000313" key="3">
    <source>
        <dbReference type="Proteomes" id="UP000622890"/>
    </source>
</evidence>
<sequence>MKLLSLLLALAMLLLSPLHAAAIDYKIVTASERGTYIQIGRDLAKYVAPAANIGLEVLPSKGSSENVQRLRYEPGVKLALVQSDVYQAFLDQAAAGNAQAGRMIKPLRAVMPLYNEEIYFVVRADSPLQYIHEIRDRKLAIGPVGSGTALSATTLYRLMFGKPLPEANATYISNEEALIRLTTDKSIDVAVIVAGQPAKLFVDMKPEARRYIKLLRLDNAAPETERALQTYYPAQIEKSSYPNWVDEPVPTLAVKAFLVTYDYGAAHGTADNLAAFAKSLCSNFDTLQEKGHAKWKEVKLDLPTLGKGWSYYPPMERALRSCLANRGQNDTRPMLNPASSGACTQQQKVLGLCGT</sequence>
<dbReference type="InterPro" id="IPR011852">
    <property type="entry name" value="TRAP_TAXI"/>
</dbReference>
<keyword evidence="3" id="KW-1185">Reference proteome</keyword>
<keyword evidence="1" id="KW-0732">Signal</keyword>
<feature type="signal peptide" evidence="1">
    <location>
        <begin position="1"/>
        <end position="20"/>
    </location>
</feature>
<dbReference type="Gene3D" id="3.40.190.10">
    <property type="entry name" value="Periplasmic binding protein-like II"/>
    <property type="match status" value="2"/>
</dbReference>
<reference evidence="2" key="1">
    <citation type="submission" date="2021-01" db="EMBL/GenBank/DDBJ databases">
        <title>Genome sequence of strain Noviherbaspirillum sp. DKR-6.</title>
        <authorList>
            <person name="Chaudhary D.K."/>
        </authorList>
    </citation>
    <scope>NUCLEOTIDE SEQUENCE</scope>
    <source>
        <strain evidence="2">DKR-6</strain>
    </source>
</reference>
<accession>A0A934STT6</accession>
<dbReference type="Pfam" id="PF16868">
    <property type="entry name" value="NMT1_3"/>
    <property type="match status" value="1"/>
</dbReference>
<gene>
    <name evidence="2" type="ORF">JJB74_12360</name>
</gene>
<comment type="caution">
    <text evidence="2">The sequence shown here is derived from an EMBL/GenBank/DDBJ whole genome shotgun (WGS) entry which is preliminary data.</text>
</comment>
<proteinExistence type="predicted"/>
<dbReference type="PANTHER" id="PTHR42941">
    <property type="entry name" value="SLL1037 PROTEIN"/>
    <property type="match status" value="1"/>
</dbReference>
<dbReference type="EMBL" id="JAEPBG010000004">
    <property type="protein sequence ID" value="MBK4735409.1"/>
    <property type="molecule type" value="Genomic_DNA"/>
</dbReference>
<dbReference type="SUPFAM" id="SSF53850">
    <property type="entry name" value="Periplasmic binding protein-like II"/>
    <property type="match status" value="1"/>
</dbReference>
<dbReference type="Proteomes" id="UP000622890">
    <property type="component" value="Unassembled WGS sequence"/>
</dbReference>
<feature type="chain" id="PRO_5037612715" evidence="1">
    <location>
        <begin position="21"/>
        <end position="355"/>
    </location>
</feature>
<protein>
    <submittedName>
        <fullName evidence="2">TAXI family TRAP transporter solute-binding subunit</fullName>
    </submittedName>
</protein>